<dbReference type="VEuPathDB" id="FungiDB:I7I53_05052"/>
<proteinExistence type="predicted"/>
<feature type="signal peptide" evidence="1">
    <location>
        <begin position="1"/>
        <end position="22"/>
    </location>
</feature>
<sequence>MHLFNLLATITITFLGVQTAIALPNPMEQTKQTPQMELDNQAKQELQELLKQDFQGERCVRACYSQKPICNGAGAYPKNRPMYKHVCPVSFSLFSTLAFVLFSPNSISPPVLGSLTHQEYQKMESLN</sequence>
<feature type="chain" id="PRO_5034266349" evidence="1">
    <location>
        <begin position="23"/>
        <end position="127"/>
    </location>
</feature>
<organism evidence="2 3">
    <name type="scientific">Ajellomyces capsulatus (strain H88)</name>
    <name type="common">Darling's disease fungus</name>
    <name type="synonym">Histoplasma capsulatum</name>
    <dbReference type="NCBI Taxonomy" id="544711"/>
    <lineage>
        <taxon>Eukaryota</taxon>
        <taxon>Fungi</taxon>
        <taxon>Dikarya</taxon>
        <taxon>Ascomycota</taxon>
        <taxon>Pezizomycotina</taxon>
        <taxon>Eurotiomycetes</taxon>
        <taxon>Eurotiomycetidae</taxon>
        <taxon>Onygenales</taxon>
        <taxon>Ajellomycetaceae</taxon>
        <taxon>Histoplasma</taxon>
    </lineage>
</organism>
<protein>
    <submittedName>
        <fullName evidence="2">Uncharacterized protein</fullName>
    </submittedName>
</protein>
<evidence type="ECO:0000313" key="3">
    <source>
        <dbReference type="Proteomes" id="UP000663419"/>
    </source>
</evidence>
<accession>A0A8A1LSK1</accession>
<dbReference type="EMBL" id="CP069106">
    <property type="protein sequence ID" value="QSS56751.1"/>
    <property type="molecule type" value="Genomic_DNA"/>
</dbReference>
<gene>
    <name evidence="2" type="ORF">I7I53_05052</name>
</gene>
<dbReference type="Proteomes" id="UP000663419">
    <property type="component" value="Chromosome 5"/>
</dbReference>
<evidence type="ECO:0000313" key="2">
    <source>
        <dbReference type="EMBL" id="QSS56751.1"/>
    </source>
</evidence>
<reference evidence="2" key="1">
    <citation type="submission" date="2021-01" db="EMBL/GenBank/DDBJ databases">
        <title>Chromosome-level genome assembly of a human fungal pathogen reveals clustering of transcriptionally co-regulated genes.</title>
        <authorList>
            <person name="Voorhies M."/>
            <person name="Cohen S."/>
            <person name="Shea T.P."/>
            <person name="Petrus S."/>
            <person name="Munoz J.F."/>
            <person name="Poplawski S."/>
            <person name="Goldman W.E."/>
            <person name="Michael T."/>
            <person name="Cuomo C.A."/>
            <person name="Sil A."/>
            <person name="Beyhan S."/>
        </authorList>
    </citation>
    <scope>NUCLEOTIDE SEQUENCE</scope>
    <source>
        <strain evidence="2">H88</strain>
    </source>
</reference>
<name>A0A8A1LSK1_AJEC8</name>
<keyword evidence="1" id="KW-0732">Signal</keyword>
<evidence type="ECO:0000256" key="1">
    <source>
        <dbReference type="SAM" id="SignalP"/>
    </source>
</evidence>
<dbReference type="AlphaFoldDB" id="A0A8A1LSK1"/>